<feature type="signal peptide" evidence="5">
    <location>
        <begin position="1"/>
        <end position="23"/>
    </location>
</feature>
<dbReference type="RefSeq" id="WP_231819856.1">
    <property type="nucleotide sequence ID" value="NZ_CP082781.1"/>
</dbReference>
<reference evidence="7 8" key="1">
    <citation type="submission" date="2023-01" db="EMBL/GenBank/DDBJ databases">
        <title>Characterization of estradiol degrading bacteria Microbacterium sp. MZT7 and reveal degrading genes through genome analysis.</title>
        <authorList>
            <person name="Hao P."/>
            <person name="Gao Y."/>
        </authorList>
    </citation>
    <scope>NUCLEOTIDE SEQUENCE [LARGE SCALE GENOMIC DNA]</scope>
    <source>
        <strain evidence="7 8">MZT7</strain>
    </source>
</reference>
<dbReference type="Proteomes" id="UP001199642">
    <property type="component" value="Chromosome"/>
</dbReference>
<evidence type="ECO:0000313" key="7">
    <source>
        <dbReference type="EMBL" id="UGS26158.1"/>
    </source>
</evidence>
<organism evidence="7 8">
    <name type="scientific">Microbacterium resistens</name>
    <dbReference type="NCBI Taxonomy" id="156977"/>
    <lineage>
        <taxon>Bacteria</taxon>
        <taxon>Bacillati</taxon>
        <taxon>Actinomycetota</taxon>
        <taxon>Actinomycetes</taxon>
        <taxon>Micrococcales</taxon>
        <taxon>Microbacteriaceae</taxon>
        <taxon>Microbacterium</taxon>
    </lineage>
</organism>
<dbReference type="SUPFAM" id="SSF53850">
    <property type="entry name" value="Periplasmic binding protein-like II"/>
    <property type="match status" value="1"/>
</dbReference>
<dbReference type="Pfam" id="PF00496">
    <property type="entry name" value="SBP_bac_5"/>
    <property type="match status" value="1"/>
</dbReference>
<keyword evidence="4 5" id="KW-0732">Signal</keyword>
<dbReference type="EMBL" id="CP082781">
    <property type="protein sequence ID" value="UGS26158.1"/>
    <property type="molecule type" value="Genomic_DNA"/>
</dbReference>
<feature type="chain" id="PRO_5045542694" evidence="5">
    <location>
        <begin position="24"/>
        <end position="510"/>
    </location>
</feature>
<keyword evidence="8" id="KW-1185">Reference proteome</keyword>
<dbReference type="InterPro" id="IPR039424">
    <property type="entry name" value="SBP_5"/>
</dbReference>
<gene>
    <name evidence="7" type="ORF">K8F61_16175</name>
</gene>
<dbReference type="Gene3D" id="3.10.105.10">
    <property type="entry name" value="Dipeptide-binding Protein, Domain 3"/>
    <property type="match status" value="1"/>
</dbReference>
<dbReference type="Gene3D" id="3.40.190.10">
    <property type="entry name" value="Periplasmic binding protein-like II"/>
    <property type="match status" value="1"/>
</dbReference>
<dbReference type="PANTHER" id="PTHR30290:SF10">
    <property type="entry name" value="PERIPLASMIC OLIGOPEPTIDE-BINDING PROTEIN-RELATED"/>
    <property type="match status" value="1"/>
</dbReference>
<dbReference type="PROSITE" id="PS51257">
    <property type="entry name" value="PROKAR_LIPOPROTEIN"/>
    <property type="match status" value="1"/>
</dbReference>
<evidence type="ECO:0000256" key="4">
    <source>
        <dbReference type="ARBA" id="ARBA00022729"/>
    </source>
</evidence>
<dbReference type="PIRSF" id="PIRSF002741">
    <property type="entry name" value="MppA"/>
    <property type="match status" value="1"/>
</dbReference>
<dbReference type="InterPro" id="IPR000914">
    <property type="entry name" value="SBP_5_dom"/>
</dbReference>
<comment type="similarity">
    <text evidence="2">Belongs to the bacterial solute-binding protein 5 family.</text>
</comment>
<evidence type="ECO:0000259" key="6">
    <source>
        <dbReference type="Pfam" id="PF00496"/>
    </source>
</evidence>
<sequence length="510" mass="54209">MRWSGRKRAGGVALALSAVLALAGCGGGAAASGDDAGGAQTLTVAARQDVSSFDAGQLDTGFQVQYWQPVYDTLLRYTPTGEIEPNMAEEFSYNDDNTVLTLSLREGITFSDGTPFDAAAVKANIEHLQAGTGVAVYMVGLVEEVVVVDDLTVEIRLSAPDPAFTYYLCLVAGAMASPAAFGTDSFATVPVGSGPYLLDADTTIRGSQYSYVRNPDYWNPDAYPYDKVVVKPMEDVTARLNALKSGQVNTADVDASVRTEAEAAGLTINEAQVTWLGLIVFDRAGQQVPALGDVRVRQALNHAVDGDAIVKNIFGGSGAASQQIFNPDSPAYVGALDDAYAYDPEKAKKLLAEAGYPDGFEITMPEVKGDLTQPYVTQQLADVGITVTWDKVSSENLVGDLLGGKYAIASFGSSSGHPWRDIFKMISPDGAWNPMHTTTPELEALLTEIQATTGDAQTAAYQAVNEYVTENAWFGVWVFTSVIQLTDARTSTQMQLGSNVPYLASYAPAS</sequence>
<evidence type="ECO:0000256" key="2">
    <source>
        <dbReference type="ARBA" id="ARBA00005695"/>
    </source>
</evidence>
<accession>A0ABY3RPZ2</accession>
<dbReference type="InterPro" id="IPR030678">
    <property type="entry name" value="Peptide/Ni-bd"/>
</dbReference>
<evidence type="ECO:0000256" key="3">
    <source>
        <dbReference type="ARBA" id="ARBA00022448"/>
    </source>
</evidence>
<name>A0ABY3RPZ2_9MICO</name>
<feature type="domain" description="Solute-binding protein family 5" evidence="6">
    <location>
        <begin position="82"/>
        <end position="419"/>
    </location>
</feature>
<comment type="subcellular location">
    <subcellularLocation>
        <location evidence="1">Cell envelope</location>
    </subcellularLocation>
</comment>
<evidence type="ECO:0000313" key="8">
    <source>
        <dbReference type="Proteomes" id="UP001199642"/>
    </source>
</evidence>
<dbReference type="PANTHER" id="PTHR30290">
    <property type="entry name" value="PERIPLASMIC BINDING COMPONENT OF ABC TRANSPORTER"/>
    <property type="match status" value="1"/>
</dbReference>
<evidence type="ECO:0000256" key="1">
    <source>
        <dbReference type="ARBA" id="ARBA00004196"/>
    </source>
</evidence>
<proteinExistence type="inferred from homology"/>
<protein>
    <submittedName>
        <fullName evidence="7">ABC transporter substrate-binding protein</fullName>
    </submittedName>
</protein>
<keyword evidence="3" id="KW-0813">Transport</keyword>
<evidence type="ECO:0000256" key="5">
    <source>
        <dbReference type="SAM" id="SignalP"/>
    </source>
</evidence>